<dbReference type="Pfam" id="PF00331">
    <property type="entry name" value="Glyco_hydro_10"/>
    <property type="match status" value="1"/>
</dbReference>
<keyword evidence="4" id="KW-0858">Xylan degradation</keyword>
<dbReference type="EMBL" id="CDMY01000231">
    <property type="protein sequence ID" value="CEL95576.1"/>
    <property type="molecule type" value="Genomic_DNA"/>
</dbReference>
<dbReference type="InterPro" id="IPR017853">
    <property type="entry name" value="GH"/>
</dbReference>
<evidence type="ECO:0000259" key="12">
    <source>
        <dbReference type="PROSITE" id="PS51760"/>
    </source>
</evidence>
<dbReference type="OrthoDB" id="3055998at2759"/>
<dbReference type="InParanoid" id="A0A0G4EI71"/>
<name>A0A0G4EI71_VITBC</name>
<dbReference type="GO" id="GO:0045493">
    <property type="term" value="P:xylan catabolic process"/>
    <property type="evidence" value="ECO:0007669"/>
    <property type="project" value="UniProtKB-KW"/>
</dbReference>
<dbReference type="STRING" id="1169540.A0A0G4EI71"/>
<accession>A0A0G4EI71</accession>
<dbReference type="Gene3D" id="3.20.20.80">
    <property type="entry name" value="Glycosidases"/>
    <property type="match status" value="1"/>
</dbReference>
<evidence type="ECO:0000256" key="5">
    <source>
        <dbReference type="ARBA" id="ARBA00022729"/>
    </source>
</evidence>
<comment type="catalytic activity">
    <reaction evidence="1">
        <text>Endohydrolysis of (1-&gt;4)-beta-D-xylosidic linkages in xylans.</text>
        <dbReference type="EC" id="3.2.1.8"/>
    </reaction>
</comment>
<dbReference type="PROSITE" id="PS00591">
    <property type="entry name" value="GH10_1"/>
    <property type="match status" value="1"/>
</dbReference>
<dbReference type="EC" id="3.2.1.8" evidence="3"/>
<dbReference type="GO" id="GO:0031176">
    <property type="term" value="F:endo-1,4-beta-xylanase activity"/>
    <property type="evidence" value="ECO:0007669"/>
    <property type="project" value="UniProtKB-EC"/>
</dbReference>
<dbReference type="PROSITE" id="PS51760">
    <property type="entry name" value="GH10_2"/>
    <property type="match status" value="1"/>
</dbReference>
<keyword evidence="8" id="KW-0326">Glycosidase</keyword>
<sequence length="593" mass="66765">MRSFPALCLALAATQLFAAAQDSEPKVLEPKEQVFLVGSINGEKHLHNAAPITVDPFPLHPPEPPRTVTILFQPDPEHATKELEDIQSVQFTVRNEKGRAVYNRTTSSPPFSLFAHEKGTFQGASLGTKTPSTQLRRSLQKDGNHHSFLLQGRHTLEAAVLRKGDKDPKVFTVDLKTTNHSSSLLTHPGISGIELEKETSDEWFGSLKEAATKAGIAFGSAICQTPFDLQGTPRCRYGGEGAYQAIVREELAVISPERECKWWFTRTSADLDEIDFTGCDDIFDLAIANKQQARFHTLLWHSDAFYGNIEEWLHAMKAVDKRAQLIGHIEKMVERYRTPKYSNIIAWDVVNEAIDDAQDEAEVRSGGYKLRDSMWHPDLPEYIDLAFVYAHKAGQAADAKHNSTTMPPMKLFYNDYSCESTEGYSGTKSDAVYNLLAGMKRRGVPVAGVGFQSHVNGEYSYYEGVRKNMRRLGELGLEVQFTELDVACGKWGVGAGDDPGYTPCKQSEWTPERELQQAEIYRQFMRVCLEEPNCTGFITWGFVDKSSWLNRGMYSPDWPLLFDSSYKPKQSYLALREELRNHTIAAEKMGRRQ</sequence>
<evidence type="ECO:0000256" key="8">
    <source>
        <dbReference type="ARBA" id="ARBA00023295"/>
    </source>
</evidence>
<keyword evidence="6" id="KW-0378">Hydrolase</keyword>
<dbReference type="PRINTS" id="PR00134">
    <property type="entry name" value="GLHYDRLASE10"/>
</dbReference>
<dbReference type="InterPro" id="IPR044846">
    <property type="entry name" value="GH10"/>
</dbReference>
<evidence type="ECO:0000256" key="3">
    <source>
        <dbReference type="ARBA" id="ARBA00012590"/>
    </source>
</evidence>
<evidence type="ECO:0000256" key="9">
    <source>
        <dbReference type="ARBA" id="ARBA00023326"/>
    </source>
</evidence>
<proteinExistence type="inferred from homology"/>
<dbReference type="PANTHER" id="PTHR31490">
    <property type="entry name" value="GLYCOSYL HYDROLASE"/>
    <property type="match status" value="1"/>
</dbReference>
<gene>
    <name evidence="13" type="ORF">Vbra_7422</name>
</gene>
<dbReference type="PANTHER" id="PTHR31490:SF88">
    <property type="entry name" value="BETA-XYLANASE"/>
    <property type="match status" value="1"/>
</dbReference>
<dbReference type="SUPFAM" id="SSF51445">
    <property type="entry name" value="(Trans)glycosidases"/>
    <property type="match status" value="1"/>
</dbReference>
<organism evidence="13 14">
    <name type="scientific">Vitrella brassicaformis (strain CCMP3155)</name>
    <dbReference type="NCBI Taxonomy" id="1169540"/>
    <lineage>
        <taxon>Eukaryota</taxon>
        <taxon>Sar</taxon>
        <taxon>Alveolata</taxon>
        <taxon>Colpodellida</taxon>
        <taxon>Vitrellaceae</taxon>
        <taxon>Vitrella</taxon>
    </lineage>
</organism>
<evidence type="ECO:0000256" key="4">
    <source>
        <dbReference type="ARBA" id="ARBA00022651"/>
    </source>
</evidence>
<dbReference type="InterPro" id="IPR001000">
    <property type="entry name" value="GH10_dom"/>
</dbReference>
<dbReference type="AlphaFoldDB" id="A0A0G4EI71"/>
<reference evidence="13 14" key="1">
    <citation type="submission" date="2014-11" db="EMBL/GenBank/DDBJ databases">
        <authorList>
            <person name="Zhu J."/>
            <person name="Qi W."/>
            <person name="Song R."/>
        </authorList>
    </citation>
    <scope>NUCLEOTIDE SEQUENCE [LARGE SCALE GENOMIC DNA]</scope>
</reference>
<dbReference type="InterPro" id="IPR031158">
    <property type="entry name" value="GH10_AS"/>
</dbReference>
<evidence type="ECO:0000313" key="14">
    <source>
        <dbReference type="Proteomes" id="UP000041254"/>
    </source>
</evidence>
<keyword evidence="5 11" id="KW-0732">Signal</keyword>
<evidence type="ECO:0000256" key="1">
    <source>
        <dbReference type="ARBA" id="ARBA00000681"/>
    </source>
</evidence>
<dbReference type="Proteomes" id="UP000041254">
    <property type="component" value="Unassembled WGS sequence"/>
</dbReference>
<evidence type="ECO:0000256" key="6">
    <source>
        <dbReference type="ARBA" id="ARBA00022801"/>
    </source>
</evidence>
<dbReference type="VEuPathDB" id="CryptoDB:Vbra_7422"/>
<keyword evidence="14" id="KW-1185">Reference proteome</keyword>
<evidence type="ECO:0000256" key="10">
    <source>
        <dbReference type="PROSITE-ProRule" id="PRU10061"/>
    </source>
</evidence>
<evidence type="ECO:0000256" key="2">
    <source>
        <dbReference type="ARBA" id="ARBA00007495"/>
    </source>
</evidence>
<feature type="chain" id="PRO_5005187371" description="endo-1,4-beta-xylanase" evidence="11">
    <location>
        <begin position="21"/>
        <end position="593"/>
    </location>
</feature>
<dbReference type="SMART" id="SM00633">
    <property type="entry name" value="Glyco_10"/>
    <property type="match status" value="1"/>
</dbReference>
<feature type="active site" description="Nucleophile" evidence="10">
    <location>
        <position position="483"/>
    </location>
</feature>
<protein>
    <recommendedName>
        <fullName evidence="3">endo-1,4-beta-xylanase</fullName>
        <ecNumber evidence="3">3.2.1.8</ecNumber>
    </recommendedName>
</protein>
<keyword evidence="9" id="KW-0624">Polysaccharide degradation</keyword>
<evidence type="ECO:0000313" key="13">
    <source>
        <dbReference type="EMBL" id="CEL95576.1"/>
    </source>
</evidence>
<evidence type="ECO:0000256" key="7">
    <source>
        <dbReference type="ARBA" id="ARBA00023277"/>
    </source>
</evidence>
<feature type="domain" description="GH10" evidence="12">
    <location>
        <begin position="239"/>
        <end position="578"/>
    </location>
</feature>
<dbReference type="PhylomeDB" id="A0A0G4EI71"/>
<feature type="signal peptide" evidence="11">
    <location>
        <begin position="1"/>
        <end position="20"/>
    </location>
</feature>
<keyword evidence="7" id="KW-0119">Carbohydrate metabolism</keyword>
<evidence type="ECO:0000256" key="11">
    <source>
        <dbReference type="SAM" id="SignalP"/>
    </source>
</evidence>
<comment type="similarity">
    <text evidence="2">Belongs to the glycosyl hydrolase 10 (cellulase F) family.</text>
</comment>